<reference evidence="1 2" key="1">
    <citation type="submission" date="2019-04" db="EMBL/GenBank/DDBJ databases">
        <title>Comparative genomics and transcriptomics to analyze fruiting body development in filamentous ascomycetes.</title>
        <authorList>
            <consortium name="DOE Joint Genome Institute"/>
            <person name="Lutkenhaus R."/>
            <person name="Traeger S."/>
            <person name="Breuer J."/>
            <person name="Kuo A."/>
            <person name="Lipzen A."/>
            <person name="Pangilinan J."/>
            <person name="Dilworth D."/>
            <person name="Sandor L."/>
            <person name="Poggeler S."/>
            <person name="Barry K."/>
            <person name="Grigoriev I.V."/>
            <person name="Nowrousian M."/>
        </authorList>
    </citation>
    <scope>NUCLEOTIDE SEQUENCE [LARGE SCALE GENOMIC DNA]</scope>
    <source>
        <strain evidence="1 2">CBS 389.68</strain>
    </source>
</reference>
<dbReference type="InParanoid" id="A0A4S2MYA3"/>
<dbReference type="EMBL" id="ML220118">
    <property type="protein sequence ID" value="TGZ81732.1"/>
    <property type="molecule type" value="Genomic_DNA"/>
</dbReference>
<evidence type="ECO:0000313" key="2">
    <source>
        <dbReference type="Proteomes" id="UP000298138"/>
    </source>
</evidence>
<accession>A0A4S2MYA3</accession>
<dbReference type="AlphaFoldDB" id="A0A4S2MYA3"/>
<gene>
    <name evidence="1" type="ORF">EX30DRAFT_254395</name>
</gene>
<sequence>MCDDINTKAKPQKIFFCNQPNCTLPTVPGPMFCGPQTCEYSPPKMSCDVTPGYGVCVNGVCVNGVCAIQPGKTECKVEPGSWTCKLAATPTCCVVAAPPEPPKKETQVTVVLQQPEAPKPQPMVVYWPMAPMPMMPIQFFQA</sequence>
<protein>
    <submittedName>
        <fullName evidence="1">Uncharacterized protein</fullName>
    </submittedName>
</protein>
<organism evidence="1 2">
    <name type="scientific">Ascodesmis nigricans</name>
    <dbReference type="NCBI Taxonomy" id="341454"/>
    <lineage>
        <taxon>Eukaryota</taxon>
        <taxon>Fungi</taxon>
        <taxon>Dikarya</taxon>
        <taxon>Ascomycota</taxon>
        <taxon>Pezizomycotina</taxon>
        <taxon>Pezizomycetes</taxon>
        <taxon>Pezizales</taxon>
        <taxon>Ascodesmidaceae</taxon>
        <taxon>Ascodesmis</taxon>
    </lineage>
</organism>
<proteinExistence type="predicted"/>
<dbReference type="Proteomes" id="UP000298138">
    <property type="component" value="Unassembled WGS sequence"/>
</dbReference>
<keyword evidence="2" id="KW-1185">Reference proteome</keyword>
<evidence type="ECO:0000313" key="1">
    <source>
        <dbReference type="EMBL" id="TGZ81732.1"/>
    </source>
</evidence>
<name>A0A4S2MYA3_9PEZI</name>